<dbReference type="Gene3D" id="2.40.30.170">
    <property type="match status" value="1"/>
</dbReference>
<keyword evidence="6" id="KW-1185">Reference proteome</keyword>
<dbReference type="Proteomes" id="UP000637359">
    <property type="component" value="Unassembled WGS sequence"/>
</dbReference>
<feature type="domain" description="Multidrug resistance protein MdtA-like C-terminal permuted SH3" evidence="4">
    <location>
        <begin position="323"/>
        <end position="361"/>
    </location>
</feature>
<dbReference type="AlphaFoldDB" id="A0A923L914"/>
<keyword evidence="2" id="KW-0175">Coiled coil</keyword>
<evidence type="ECO:0000256" key="1">
    <source>
        <dbReference type="ARBA" id="ARBA00004196"/>
    </source>
</evidence>
<sequence>MKKRIKWLAIILFIGINSLLVWLDDGEKVVRQAYVTNWEQVYQTDFVETVEADGVVDYSGESYVYFDKALGSFDQFLVEEGSVVGVGDPLFQYQVHDYLTTEAHLTYELEKANSEIDAIKDAITEMVAFRIPGPSVPVVGSNEEDGTTVIVSPPEPVEAEVMKEQFIIQKEQELAAKQDLKNMIQSQLDDLHATGAVITVESPVEGKIKKLSSTLNDPLISIEETALQVKGNVDESARVDIGVEQPVDILLKESGQVLQGTISHVEDAPYEVDVDTASIYPFEVTFTDEEILDVLPGYHADLTITVNESLNANTVDPTMVNHNQVWKLTEAGTLELVPVHTGIMMDNKLEIVSGLEAGDSVTDESIPFSYNGMPFFTPLKIKQVPWLEIGNYEERTKHILMGIMVR</sequence>
<proteinExistence type="predicted"/>
<keyword evidence="3" id="KW-0472">Membrane</keyword>
<gene>
    <name evidence="5" type="ORF">H8S33_17595</name>
</gene>
<feature type="transmembrane region" description="Helical" evidence="3">
    <location>
        <begin position="7"/>
        <end position="23"/>
    </location>
</feature>
<dbReference type="InterPro" id="IPR050465">
    <property type="entry name" value="UPF0194_transport"/>
</dbReference>
<evidence type="ECO:0000313" key="6">
    <source>
        <dbReference type="Proteomes" id="UP000637359"/>
    </source>
</evidence>
<protein>
    <submittedName>
        <fullName evidence="5">Efflux RND transporter periplasmic adaptor subunit</fullName>
    </submittedName>
</protein>
<evidence type="ECO:0000256" key="3">
    <source>
        <dbReference type="SAM" id="Phobius"/>
    </source>
</evidence>
<reference evidence="5" key="1">
    <citation type="submission" date="2020-08" db="EMBL/GenBank/DDBJ databases">
        <title>Genome public.</title>
        <authorList>
            <person name="Liu C."/>
            <person name="Sun Q."/>
        </authorList>
    </citation>
    <scope>NUCLEOTIDE SEQUENCE</scope>
    <source>
        <strain evidence="5">BX22</strain>
    </source>
</reference>
<organism evidence="5 6">
    <name type="scientific">Ornithinibacillus hominis</name>
    <dbReference type="NCBI Taxonomy" id="2763055"/>
    <lineage>
        <taxon>Bacteria</taxon>
        <taxon>Bacillati</taxon>
        <taxon>Bacillota</taxon>
        <taxon>Bacilli</taxon>
        <taxon>Bacillales</taxon>
        <taxon>Bacillaceae</taxon>
        <taxon>Ornithinibacillus</taxon>
    </lineage>
</organism>
<dbReference type="GO" id="GO:0030313">
    <property type="term" value="C:cell envelope"/>
    <property type="evidence" value="ECO:0007669"/>
    <property type="project" value="UniProtKB-SubCell"/>
</dbReference>
<keyword evidence="3" id="KW-0812">Transmembrane</keyword>
<dbReference type="Gene3D" id="2.40.420.20">
    <property type="match status" value="1"/>
</dbReference>
<comment type="caution">
    <text evidence="5">The sequence shown here is derived from an EMBL/GenBank/DDBJ whole genome shotgun (WGS) entry which is preliminary data.</text>
</comment>
<dbReference type="Pfam" id="PF25967">
    <property type="entry name" value="RND-MFP_C"/>
    <property type="match status" value="1"/>
</dbReference>
<dbReference type="InterPro" id="IPR058627">
    <property type="entry name" value="MdtA-like_C"/>
</dbReference>
<dbReference type="RefSeq" id="WP_186871290.1">
    <property type="nucleotide sequence ID" value="NZ_JACOOL010000017.1"/>
</dbReference>
<dbReference type="PANTHER" id="PTHR32347">
    <property type="entry name" value="EFFLUX SYSTEM COMPONENT YKNX-RELATED"/>
    <property type="match status" value="1"/>
</dbReference>
<keyword evidence="3" id="KW-1133">Transmembrane helix</keyword>
<evidence type="ECO:0000256" key="2">
    <source>
        <dbReference type="ARBA" id="ARBA00023054"/>
    </source>
</evidence>
<comment type="subcellular location">
    <subcellularLocation>
        <location evidence="1">Cell envelope</location>
    </subcellularLocation>
</comment>
<dbReference type="EMBL" id="JACOOL010000017">
    <property type="protein sequence ID" value="MBC5638591.1"/>
    <property type="molecule type" value="Genomic_DNA"/>
</dbReference>
<evidence type="ECO:0000259" key="4">
    <source>
        <dbReference type="Pfam" id="PF25967"/>
    </source>
</evidence>
<name>A0A923L914_9BACI</name>
<evidence type="ECO:0000313" key="5">
    <source>
        <dbReference type="EMBL" id="MBC5638591.1"/>
    </source>
</evidence>
<accession>A0A923L914</accession>